<proteinExistence type="predicted"/>
<dbReference type="EMBL" id="OZ035844">
    <property type="protein sequence ID" value="CAL1598607.1"/>
    <property type="molecule type" value="Genomic_DNA"/>
</dbReference>
<protein>
    <submittedName>
        <fullName evidence="1">Uncharacterized protein</fullName>
    </submittedName>
</protein>
<name>A0AAV2L8F2_KNICA</name>
<sequence>MSAAVCAGGSGAFRGHVQREIPGAPAVQPGLGRAAAGAGGWSISGARASGKAPPGAARQMRNDSFAWPRDTSASASHTSYCLMRLYCLEGLTYCLMRLYCLMRVLLTA</sequence>
<dbReference type="AlphaFoldDB" id="A0AAV2L8F2"/>
<reference evidence="1 2" key="1">
    <citation type="submission" date="2024-04" db="EMBL/GenBank/DDBJ databases">
        <authorList>
            <person name="Waldvogel A.-M."/>
            <person name="Schoenle A."/>
        </authorList>
    </citation>
    <scope>NUCLEOTIDE SEQUENCE [LARGE SCALE GENOMIC DNA]</scope>
</reference>
<keyword evidence="2" id="KW-1185">Reference proteome</keyword>
<evidence type="ECO:0000313" key="1">
    <source>
        <dbReference type="EMBL" id="CAL1598607.1"/>
    </source>
</evidence>
<gene>
    <name evidence="1" type="ORF">KC01_LOCUS26974</name>
</gene>
<evidence type="ECO:0000313" key="2">
    <source>
        <dbReference type="Proteomes" id="UP001497482"/>
    </source>
</evidence>
<organism evidence="1 2">
    <name type="scientific">Knipowitschia caucasica</name>
    <name type="common">Caucasian dwarf goby</name>
    <name type="synonym">Pomatoschistus caucasicus</name>
    <dbReference type="NCBI Taxonomy" id="637954"/>
    <lineage>
        <taxon>Eukaryota</taxon>
        <taxon>Metazoa</taxon>
        <taxon>Chordata</taxon>
        <taxon>Craniata</taxon>
        <taxon>Vertebrata</taxon>
        <taxon>Euteleostomi</taxon>
        <taxon>Actinopterygii</taxon>
        <taxon>Neopterygii</taxon>
        <taxon>Teleostei</taxon>
        <taxon>Neoteleostei</taxon>
        <taxon>Acanthomorphata</taxon>
        <taxon>Gobiaria</taxon>
        <taxon>Gobiiformes</taxon>
        <taxon>Gobioidei</taxon>
        <taxon>Gobiidae</taxon>
        <taxon>Gobiinae</taxon>
        <taxon>Knipowitschia</taxon>
    </lineage>
</organism>
<dbReference type="Proteomes" id="UP001497482">
    <property type="component" value="Chromosome 22"/>
</dbReference>
<accession>A0AAV2L8F2</accession>